<evidence type="ECO:0000259" key="6">
    <source>
        <dbReference type="PROSITE" id="PS51898"/>
    </source>
</evidence>
<dbReference type="PROSITE" id="PS51898">
    <property type="entry name" value="TYR_RECOMBINASE"/>
    <property type="match status" value="1"/>
</dbReference>
<comment type="similarity">
    <text evidence="1">Belongs to the 'phage' integrase family.</text>
</comment>
<reference evidence="8 9" key="1">
    <citation type="submission" date="2016-11" db="EMBL/GenBank/DDBJ databases">
        <authorList>
            <person name="Jaros S."/>
            <person name="Januszkiewicz K."/>
            <person name="Wedrychowicz H."/>
        </authorList>
    </citation>
    <scope>NUCLEOTIDE SEQUENCE [LARGE SCALE GENOMIC DNA]</scope>
    <source>
        <strain evidence="8 9">DSM 3074</strain>
    </source>
</reference>
<dbReference type="Proteomes" id="UP000191240">
    <property type="component" value="Unassembled WGS sequence"/>
</dbReference>
<dbReference type="Pfam" id="PF14659">
    <property type="entry name" value="Phage_int_SAM_3"/>
    <property type="match status" value="1"/>
</dbReference>
<dbReference type="PROSITE" id="PS51900">
    <property type="entry name" value="CB"/>
    <property type="match status" value="1"/>
</dbReference>
<accession>A0A1M6C4M1</accession>
<evidence type="ECO:0000256" key="3">
    <source>
        <dbReference type="ARBA" id="ARBA00023125"/>
    </source>
</evidence>
<dbReference type="OrthoDB" id="9803188at2"/>
<sequence length="406" mass="46466">MAKVRTRKRGKTYSYIFEAGKTAEGKRHVIEKGGFESEDAAYEEGLKAYTDWKHGGIGITNENLLVSELLTLWYDQYKNELSRGSQDNYERGIRILKSLIGHIPLEQLRPRDIDFMLKKLASEDKSQSYLKHIKSVLNMALSYAVYPAELIKSNPATEIHIPKNTRTGIVKRVIVTPEKFAEIIEKFPFGTFMHIIFMLAYHTGMRISEICGLTWENVDLTNRIITVKTQLVYVARTHFFKGLKTDSSYRTIYIDSVLAETLTKWKTLQQQNKERMQGGYLKCYSNEKQEVTIASSSLNIQGQTPINLVVTDLDGRPVHARNTFYYFKQFGLNAHSFRHTHATMLAEAEVGPKEVAARLGHSKIDLTMNLYTKTTEKMLKNTSSKFEQIIKNNADKDANADKKQTN</sequence>
<dbReference type="AlphaFoldDB" id="A0A1M6C4M1"/>
<evidence type="ECO:0000313" key="8">
    <source>
        <dbReference type="EMBL" id="SHI55892.1"/>
    </source>
</evidence>
<dbReference type="GO" id="GO:0003677">
    <property type="term" value="F:DNA binding"/>
    <property type="evidence" value="ECO:0007669"/>
    <property type="project" value="UniProtKB-UniRule"/>
</dbReference>
<evidence type="ECO:0000256" key="1">
    <source>
        <dbReference type="ARBA" id="ARBA00008857"/>
    </source>
</evidence>
<dbReference type="InterPro" id="IPR044068">
    <property type="entry name" value="CB"/>
</dbReference>
<dbReference type="InterPro" id="IPR050090">
    <property type="entry name" value="Tyrosine_recombinase_XerCD"/>
</dbReference>
<keyword evidence="3 5" id="KW-0238">DNA-binding</keyword>
<dbReference type="Pfam" id="PF00589">
    <property type="entry name" value="Phage_integrase"/>
    <property type="match status" value="1"/>
</dbReference>
<dbReference type="PANTHER" id="PTHR30349">
    <property type="entry name" value="PHAGE INTEGRASE-RELATED"/>
    <property type="match status" value="1"/>
</dbReference>
<dbReference type="InterPro" id="IPR010998">
    <property type="entry name" value="Integrase_recombinase_N"/>
</dbReference>
<dbReference type="InterPro" id="IPR004107">
    <property type="entry name" value="Integrase_SAM-like_N"/>
</dbReference>
<name>A0A1M6C4M1_9FIRM</name>
<protein>
    <submittedName>
        <fullName evidence="8">Site-specific recombinase XerC</fullName>
    </submittedName>
</protein>
<dbReference type="RefSeq" id="WP_080325537.1">
    <property type="nucleotide sequence ID" value="NZ_FQYW01000007.1"/>
</dbReference>
<dbReference type="Gene3D" id="1.10.443.10">
    <property type="entry name" value="Intergrase catalytic core"/>
    <property type="match status" value="1"/>
</dbReference>
<evidence type="ECO:0000256" key="5">
    <source>
        <dbReference type="PROSITE-ProRule" id="PRU01248"/>
    </source>
</evidence>
<dbReference type="CDD" id="cd01189">
    <property type="entry name" value="INT_ICEBs1_C_like"/>
    <property type="match status" value="1"/>
</dbReference>
<evidence type="ECO:0000256" key="2">
    <source>
        <dbReference type="ARBA" id="ARBA00022908"/>
    </source>
</evidence>
<dbReference type="EMBL" id="FQYW01000007">
    <property type="protein sequence ID" value="SHI55892.1"/>
    <property type="molecule type" value="Genomic_DNA"/>
</dbReference>
<evidence type="ECO:0000259" key="7">
    <source>
        <dbReference type="PROSITE" id="PS51900"/>
    </source>
</evidence>
<keyword evidence="4" id="KW-0233">DNA recombination</keyword>
<dbReference type="SUPFAM" id="SSF56349">
    <property type="entry name" value="DNA breaking-rejoining enzymes"/>
    <property type="match status" value="1"/>
</dbReference>
<dbReference type="GO" id="GO:0015074">
    <property type="term" value="P:DNA integration"/>
    <property type="evidence" value="ECO:0007669"/>
    <property type="project" value="UniProtKB-KW"/>
</dbReference>
<gene>
    <name evidence="8" type="ORF">SAMN02745671_00995</name>
</gene>
<organism evidence="8 9">
    <name type="scientific">Anaerovibrio lipolyticus DSM 3074</name>
    <dbReference type="NCBI Taxonomy" id="1120997"/>
    <lineage>
        <taxon>Bacteria</taxon>
        <taxon>Bacillati</taxon>
        <taxon>Bacillota</taxon>
        <taxon>Negativicutes</taxon>
        <taxon>Selenomonadales</taxon>
        <taxon>Selenomonadaceae</taxon>
        <taxon>Anaerovibrio</taxon>
    </lineage>
</organism>
<proteinExistence type="inferred from homology"/>
<feature type="domain" description="Core-binding (CB)" evidence="7">
    <location>
        <begin position="64"/>
        <end position="145"/>
    </location>
</feature>
<dbReference type="InterPro" id="IPR011010">
    <property type="entry name" value="DNA_brk_join_enz"/>
</dbReference>
<feature type="domain" description="Tyr recombinase" evidence="6">
    <location>
        <begin position="170"/>
        <end position="384"/>
    </location>
</feature>
<dbReference type="GO" id="GO:0006310">
    <property type="term" value="P:DNA recombination"/>
    <property type="evidence" value="ECO:0007669"/>
    <property type="project" value="UniProtKB-KW"/>
</dbReference>
<evidence type="ECO:0000256" key="4">
    <source>
        <dbReference type="ARBA" id="ARBA00023172"/>
    </source>
</evidence>
<dbReference type="PANTHER" id="PTHR30349:SF64">
    <property type="entry name" value="PROPHAGE INTEGRASE INTD-RELATED"/>
    <property type="match status" value="1"/>
</dbReference>
<keyword evidence="2" id="KW-0229">DNA integration</keyword>
<dbReference type="Gene3D" id="1.10.150.130">
    <property type="match status" value="1"/>
</dbReference>
<evidence type="ECO:0000313" key="9">
    <source>
        <dbReference type="Proteomes" id="UP000191240"/>
    </source>
</evidence>
<dbReference type="InterPro" id="IPR013762">
    <property type="entry name" value="Integrase-like_cat_sf"/>
</dbReference>
<dbReference type="InterPro" id="IPR002104">
    <property type="entry name" value="Integrase_catalytic"/>
</dbReference>